<organism evidence="1 2">
    <name type="scientific">Grifola frondosa</name>
    <name type="common">Maitake</name>
    <name type="synonym">Polyporus frondosus</name>
    <dbReference type="NCBI Taxonomy" id="5627"/>
    <lineage>
        <taxon>Eukaryota</taxon>
        <taxon>Fungi</taxon>
        <taxon>Dikarya</taxon>
        <taxon>Basidiomycota</taxon>
        <taxon>Agaricomycotina</taxon>
        <taxon>Agaricomycetes</taxon>
        <taxon>Polyporales</taxon>
        <taxon>Grifolaceae</taxon>
        <taxon>Grifola</taxon>
    </lineage>
</organism>
<gene>
    <name evidence="1" type="ORF">A0H81_13372</name>
</gene>
<evidence type="ECO:0000313" key="2">
    <source>
        <dbReference type="Proteomes" id="UP000092993"/>
    </source>
</evidence>
<dbReference type="Proteomes" id="UP000092993">
    <property type="component" value="Unassembled WGS sequence"/>
</dbReference>
<protein>
    <submittedName>
        <fullName evidence="1">Uncharacterized protein</fullName>
    </submittedName>
</protein>
<evidence type="ECO:0000313" key="1">
    <source>
        <dbReference type="EMBL" id="OBZ66572.1"/>
    </source>
</evidence>
<keyword evidence="2" id="KW-1185">Reference proteome</keyword>
<sequence length="252" mass="28868">MWDDAGNRLQLKIEGRRLAARRCGIIVLREMGTGKKVGAVIGIDCSSAHHAEPRLVVDLVTEDTPSWPEMPQGDDKTACSILHQYQHAPFINGEIASLHKRFFQRSQTFEFGLIHIIVDNSIGSEGEPRVFSVRLYVESPPHFMGQVLMDFLTCLLRELLRNNEALGWYFTMWLEMDSDNEQAFKVIAHGRAAPQEEISGSSLWELYVDKVHFGDKRPPLDFEVDRPSWTVAESLEILPIVAYWIESRRLFR</sequence>
<dbReference type="AlphaFoldDB" id="A0A1C7LPD4"/>
<accession>A0A1C7LPD4</accession>
<name>A0A1C7LPD4_GRIFR</name>
<comment type="caution">
    <text evidence="1">The sequence shown here is derived from an EMBL/GenBank/DDBJ whole genome shotgun (WGS) entry which is preliminary data.</text>
</comment>
<reference evidence="1 2" key="1">
    <citation type="submission" date="2016-03" db="EMBL/GenBank/DDBJ databases">
        <title>Whole genome sequencing of Grifola frondosa 9006-11.</title>
        <authorList>
            <person name="Min B."/>
            <person name="Park H."/>
            <person name="Kim J.-G."/>
            <person name="Cho H."/>
            <person name="Oh Y.-L."/>
            <person name="Kong W.-S."/>
            <person name="Choi I.-G."/>
        </authorList>
    </citation>
    <scope>NUCLEOTIDE SEQUENCE [LARGE SCALE GENOMIC DNA]</scope>
    <source>
        <strain evidence="1 2">9006-11</strain>
    </source>
</reference>
<dbReference type="EMBL" id="LUGG01000029">
    <property type="protein sequence ID" value="OBZ66572.1"/>
    <property type="molecule type" value="Genomic_DNA"/>
</dbReference>
<proteinExistence type="predicted"/>